<dbReference type="PANTHER" id="PTHR43095">
    <property type="entry name" value="SUGAR KINASE"/>
    <property type="match status" value="1"/>
</dbReference>
<dbReference type="RefSeq" id="WP_010755776.1">
    <property type="nucleotide sequence ID" value="NZ_ASWD01000002.1"/>
</dbReference>
<dbReference type="PATRIC" id="fig|1158607.3.peg.719"/>
<reference evidence="7 8" key="1">
    <citation type="submission" date="2013-02" db="EMBL/GenBank/DDBJ databases">
        <title>The Genome Sequence of Enterococcus pallens BAA-351.</title>
        <authorList>
            <consortium name="The Broad Institute Genome Sequencing Platform"/>
            <consortium name="The Broad Institute Genome Sequencing Center for Infectious Disease"/>
            <person name="Earl A.M."/>
            <person name="Gilmore M.S."/>
            <person name="Lebreton F."/>
            <person name="Walker B."/>
            <person name="Young S.K."/>
            <person name="Zeng Q."/>
            <person name="Gargeya S."/>
            <person name="Fitzgerald M."/>
            <person name="Haas B."/>
            <person name="Abouelleil A."/>
            <person name="Alvarado L."/>
            <person name="Arachchi H.M."/>
            <person name="Berlin A.M."/>
            <person name="Chapman S.B."/>
            <person name="Dewar J."/>
            <person name="Goldberg J."/>
            <person name="Griggs A."/>
            <person name="Gujja S."/>
            <person name="Hansen M."/>
            <person name="Howarth C."/>
            <person name="Imamovic A."/>
            <person name="Larimer J."/>
            <person name="McCowan C."/>
            <person name="Murphy C."/>
            <person name="Neiman D."/>
            <person name="Pearson M."/>
            <person name="Priest M."/>
            <person name="Roberts A."/>
            <person name="Saif S."/>
            <person name="Shea T."/>
            <person name="Sisk P."/>
            <person name="Sykes S."/>
            <person name="Wortman J."/>
            <person name="Nusbaum C."/>
            <person name="Birren B."/>
        </authorList>
    </citation>
    <scope>NUCLEOTIDE SEQUENCE [LARGE SCALE GENOMIC DNA]</scope>
    <source>
        <strain evidence="7 8">ATCC BAA-351</strain>
    </source>
</reference>
<accession>R2SS03</accession>
<keyword evidence="3 4" id="KW-0418">Kinase</keyword>
<dbReference type="InterPro" id="IPR018484">
    <property type="entry name" value="FGGY_N"/>
</dbReference>
<dbReference type="PIRSF" id="PIRSF000538">
    <property type="entry name" value="GlpK"/>
    <property type="match status" value="1"/>
</dbReference>
<dbReference type="InterPro" id="IPR018483">
    <property type="entry name" value="Carb_kinase_FGGY_CS"/>
</dbReference>
<dbReference type="InterPro" id="IPR050406">
    <property type="entry name" value="FGGY_Carb_Kinase"/>
</dbReference>
<dbReference type="InterPro" id="IPR000577">
    <property type="entry name" value="Carb_kinase_FGGY"/>
</dbReference>
<dbReference type="Pfam" id="PF02782">
    <property type="entry name" value="FGGY_C"/>
    <property type="match status" value="1"/>
</dbReference>
<dbReference type="Gene3D" id="3.30.420.40">
    <property type="match status" value="2"/>
</dbReference>
<feature type="domain" description="Carbohydrate kinase FGGY C-terminal" evidence="6">
    <location>
        <begin position="258"/>
        <end position="441"/>
    </location>
</feature>
<evidence type="ECO:0000313" key="8">
    <source>
        <dbReference type="Proteomes" id="UP000013782"/>
    </source>
</evidence>
<comment type="similarity">
    <text evidence="1 4">Belongs to the FGGY kinase family.</text>
</comment>
<keyword evidence="8" id="KW-1185">Reference proteome</keyword>
<dbReference type="InterPro" id="IPR043129">
    <property type="entry name" value="ATPase_NBD"/>
</dbReference>
<keyword evidence="2 4" id="KW-0808">Transferase</keyword>
<name>R2SS03_9ENTE</name>
<dbReference type="PANTHER" id="PTHR43095:SF5">
    <property type="entry name" value="XYLULOSE KINASE"/>
    <property type="match status" value="1"/>
</dbReference>
<dbReference type="GO" id="GO:0016301">
    <property type="term" value="F:kinase activity"/>
    <property type="evidence" value="ECO:0007669"/>
    <property type="project" value="UniProtKB-KW"/>
</dbReference>
<evidence type="ECO:0000256" key="3">
    <source>
        <dbReference type="ARBA" id="ARBA00022777"/>
    </source>
</evidence>
<dbReference type="InterPro" id="IPR018485">
    <property type="entry name" value="FGGY_C"/>
</dbReference>
<dbReference type="EMBL" id="AJAQ01000001">
    <property type="protein sequence ID" value="EOH98045.1"/>
    <property type="molecule type" value="Genomic_DNA"/>
</dbReference>
<dbReference type="Proteomes" id="UP000013782">
    <property type="component" value="Unassembled WGS sequence"/>
</dbReference>
<evidence type="ECO:0000256" key="1">
    <source>
        <dbReference type="ARBA" id="ARBA00009156"/>
    </source>
</evidence>
<sequence length="495" mass="55227">MKQPIYVGLDIGTTAIKISAVTQQLEAVYEMQYAYNYRTPCKGWTEINPDTWVDIVLEGLKELLQHIPAKKIAGIGITGQMHTIVFVDQQGESVRPAILWNDNRTKEAIPMIKQQLQKKEQTAHLSQVVSPGSPLASLLWVKENEPEKYNQIAKILIAKDYVKLKLTGTYTTDYCDASTSSMYNLYTDTWSKEVQQLFDFDPQLFPEIKPASTIVGCLTPNVCEILEIDTKIPVIAGTGDNVAAALVSRSFEENQPLISLGTSGVVVIPDQTHCLKPKGKNVVAKITETDNAIITQGTVQAGAKVNSWWMEKILHTTEYSKEQKQIDDNLLGKNDVQFFPHMNGEKTLFANPMLRGAFVGLGLETTREEMYLAVLEGVAFGIRQLFEAMRNKQQPEYFTIVGGGAQSELWIKIICNVLGYPIKRIVSSQEAVHGAAILAIIGVEGSFSFPDNEYQMVYPKQLLCKSYEDCYQRYIKLVQMFLSAGGAENGRMSDL</sequence>
<evidence type="ECO:0000313" key="7">
    <source>
        <dbReference type="EMBL" id="EOH98045.1"/>
    </source>
</evidence>
<dbReference type="AlphaFoldDB" id="R2SS03"/>
<dbReference type="OrthoDB" id="9805576at2"/>
<proteinExistence type="inferred from homology"/>
<dbReference type="eggNOG" id="COG1070">
    <property type="taxonomic scope" value="Bacteria"/>
</dbReference>
<dbReference type="CDD" id="cd07808">
    <property type="entry name" value="ASKHA_NBD_FGGY_EcXK-like"/>
    <property type="match status" value="1"/>
</dbReference>
<dbReference type="STRING" id="160454.RV10_GL004650"/>
<dbReference type="PROSITE" id="PS00445">
    <property type="entry name" value="FGGY_KINASES_2"/>
    <property type="match status" value="1"/>
</dbReference>
<evidence type="ECO:0000256" key="4">
    <source>
        <dbReference type="RuleBase" id="RU003733"/>
    </source>
</evidence>
<dbReference type="Pfam" id="PF00370">
    <property type="entry name" value="FGGY_N"/>
    <property type="match status" value="1"/>
</dbReference>
<evidence type="ECO:0000256" key="2">
    <source>
        <dbReference type="ARBA" id="ARBA00022679"/>
    </source>
</evidence>
<organism evidence="7 8">
    <name type="scientific">Enterococcus pallens ATCC BAA-351</name>
    <dbReference type="NCBI Taxonomy" id="1158607"/>
    <lineage>
        <taxon>Bacteria</taxon>
        <taxon>Bacillati</taxon>
        <taxon>Bacillota</taxon>
        <taxon>Bacilli</taxon>
        <taxon>Lactobacillales</taxon>
        <taxon>Enterococcaceae</taxon>
        <taxon>Enterococcus</taxon>
    </lineage>
</organism>
<evidence type="ECO:0000259" key="5">
    <source>
        <dbReference type="Pfam" id="PF00370"/>
    </source>
</evidence>
<dbReference type="GO" id="GO:0005975">
    <property type="term" value="P:carbohydrate metabolic process"/>
    <property type="evidence" value="ECO:0007669"/>
    <property type="project" value="InterPro"/>
</dbReference>
<evidence type="ECO:0008006" key="9">
    <source>
        <dbReference type="Google" id="ProtNLM"/>
    </source>
</evidence>
<gene>
    <name evidence="7" type="ORF">UAU_00715</name>
</gene>
<protein>
    <recommendedName>
        <fullName evidence="9">Xylulokinase</fullName>
    </recommendedName>
</protein>
<dbReference type="SUPFAM" id="SSF53067">
    <property type="entry name" value="Actin-like ATPase domain"/>
    <property type="match status" value="2"/>
</dbReference>
<dbReference type="HOGENOM" id="CLU_009281_3_0_9"/>
<comment type="caution">
    <text evidence="7">The sequence shown here is derived from an EMBL/GenBank/DDBJ whole genome shotgun (WGS) entry which is preliminary data.</text>
</comment>
<evidence type="ECO:0000259" key="6">
    <source>
        <dbReference type="Pfam" id="PF02782"/>
    </source>
</evidence>
<feature type="domain" description="Carbohydrate kinase FGGY N-terminal" evidence="5">
    <location>
        <begin position="5"/>
        <end position="246"/>
    </location>
</feature>
<dbReference type="GO" id="GO:0016773">
    <property type="term" value="F:phosphotransferase activity, alcohol group as acceptor"/>
    <property type="evidence" value="ECO:0007669"/>
    <property type="project" value="InterPro"/>
</dbReference>